<protein>
    <submittedName>
        <fullName evidence="2">Uncharacterized protein</fullName>
    </submittedName>
</protein>
<proteinExistence type="predicted"/>
<accession>A0ABQ7PRN2</accession>
<feature type="compositionally biased region" description="Basic and acidic residues" evidence="1">
    <location>
        <begin position="80"/>
        <end position="97"/>
    </location>
</feature>
<sequence>MFYRVLCITLLALGCTFTLILTNVFVDIDLLLASKDNSKTEPAPTKIENFVENKEIQVVENKQEPAEYEGDSSSGADEEERWRNKRSIESASKDKNNPKQAKLLETIENKRIKRHIKLRYSNNENNDGEQYKEKKHNKKKRLDDDELYVEIKTHFSGKRFDSAKKKKLIAMLIDKIEQALHSDLENDDLNIQNQQSKTSNPWNVKKRVQNTLEALHEVPHKSRLLDTINQIDDLESIPMQIPDVNIMKEGETDVQENTINQYTYVPERYLAPLTTTDRDFFVTNALFELRNKLMKNLAEAAVSVGLGNEDGPDIKRLKTINAVNNLIRTYHERSFRQRLESNDFLNHEINQFSNYNDNHISKRDVQNNKNIDIFSLIKSNMIRRKIIPKWDVKVLLPKQRRDGKERLFSRDILTKSYKPADLFTLASLLDRAKRSAPKRLHKKTKNTISNNPRSHRYFVKTYDEFEDFSQEMKRNKRNIMHLGSEQDKPDEDDIFMDFDQNRANGNTNDLIKNFYNVGDSQVDSRFSMPFSQDIIIKARQNGIMSQYPHTFFQAKSRHEGYVPEKFPTIEVPESTFATTTDNSLKYLPSEVKELIKAVENLPDLNIRVSLKSSDPNMTRHTEVHSLGEKSEHNGLSISNNFNVSQISSINHNLNEPHPNNFRPNTKTQTGANPIKNETEIIRSQLLTKWDIERMKIYQLLLRAKGKQTNVTKNQNDSP</sequence>
<evidence type="ECO:0000313" key="2">
    <source>
        <dbReference type="EMBL" id="KAG7295657.1"/>
    </source>
</evidence>
<dbReference type="EMBL" id="JAHIBW010000030">
    <property type="protein sequence ID" value="KAG7295657.1"/>
    <property type="molecule type" value="Genomic_DNA"/>
</dbReference>
<evidence type="ECO:0000256" key="1">
    <source>
        <dbReference type="SAM" id="MobiDB-lite"/>
    </source>
</evidence>
<keyword evidence="3" id="KW-1185">Reference proteome</keyword>
<feature type="region of interest" description="Disordered" evidence="1">
    <location>
        <begin position="61"/>
        <end position="101"/>
    </location>
</feature>
<dbReference type="Proteomes" id="UP000823941">
    <property type="component" value="Chromosome 30"/>
</dbReference>
<name>A0ABQ7PRN2_PLUXY</name>
<gene>
    <name evidence="2" type="ORF">JYU34_021938</name>
</gene>
<evidence type="ECO:0000313" key="3">
    <source>
        <dbReference type="Proteomes" id="UP000823941"/>
    </source>
</evidence>
<comment type="caution">
    <text evidence="2">The sequence shown here is derived from an EMBL/GenBank/DDBJ whole genome shotgun (WGS) entry which is preliminary data.</text>
</comment>
<dbReference type="PROSITE" id="PS51257">
    <property type="entry name" value="PROKAR_LIPOPROTEIN"/>
    <property type="match status" value="1"/>
</dbReference>
<organism evidence="2 3">
    <name type="scientific">Plutella xylostella</name>
    <name type="common">Diamondback moth</name>
    <name type="synonym">Plutella maculipennis</name>
    <dbReference type="NCBI Taxonomy" id="51655"/>
    <lineage>
        <taxon>Eukaryota</taxon>
        <taxon>Metazoa</taxon>
        <taxon>Ecdysozoa</taxon>
        <taxon>Arthropoda</taxon>
        <taxon>Hexapoda</taxon>
        <taxon>Insecta</taxon>
        <taxon>Pterygota</taxon>
        <taxon>Neoptera</taxon>
        <taxon>Endopterygota</taxon>
        <taxon>Lepidoptera</taxon>
        <taxon>Glossata</taxon>
        <taxon>Ditrysia</taxon>
        <taxon>Yponomeutoidea</taxon>
        <taxon>Plutellidae</taxon>
        <taxon>Plutella</taxon>
    </lineage>
</organism>
<reference evidence="2 3" key="1">
    <citation type="submission" date="2021-06" db="EMBL/GenBank/DDBJ databases">
        <title>A haploid diamondback moth (Plutella xylostella L.) genome assembly resolves 31 chromosomes and identifies a diamide resistance mutation.</title>
        <authorList>
            <person name="Ward C.M."/>
            <person name="Perry K.D."/>
            <person name="Baker G."/>
            <person name="Powis K."/>
            <person name="Heckel D.G."/>
            <person name="Baxter S.W."/>
        </authorList>
    </citation>
    <scope>NUCLEOTIDE SEQUENCE [LARGE SCALE GENOMIC DNA]</scope>
    <source>
        <strain evidence="2 3">LV</strain>
        <tissue evidence="2">Single pupa</tissue>
    </source>
</reference>